<dbReference type="Gene3D" id="1.10.10.10">
    <property type="entry name" value="Winged helix-like DNA-binding domain superfamily/Winged helix DNA-binding domain"/>
    <property type="match status" value="1"/>
</dbReference>
<dbReference type="RefSeq" id="WP_118400985.1">
    <property type="nucleotide sequence ID" value="NZ_CABJGD010000044.1"/>
</dbReference>
<dbReference type="InterPro" id="IPR036388">
    <property type="entry name" value="WH-like_DNA-bd_sf"/>
</dbReference>
<feature type="transmembrane region" description="Helical" evidence="1">
    <location>
        <begin position="12"/>
        <end position="31"/>
    </location>
</feature>
<feature type="transmembrane region" description="Helical" evidence="1">
    <location>
        <begin position="173"/>
        <end position="193"/>
    </location>
</feature>
<proteinExistence type="predicted"/>
<keyword evidence="1" id="KW-0472">Membrane</keyword>
<accession>A0A413SVP1</accession>
<organism evidence="2 3">
    <name type="scientific">Phocaeicola coprophilus</name>
    <dbReference type="NCBI Taxonomy" id="387090"/>
    <lineage>
        <taxon>Bacteria</taxon>
        <taxon>Pseudomonadati</taxon>
        <taxon>Bacteroidota</taxon>
        <taxon>Bacteroidia</taxon>
        <taxon>Bacteroidales</taxon>
        <taxon>Bacteroidaceae</taxon>
        <taxon>Phocaeicola</taxon>
    </lineage>
</organism>
<dbReference type="EMBL" id="QSFT01000044">
    <property type="protein sequence ID" value="RHA73133.1"/>
    <property type="molecule type" value="Genomic_DNA"/>
</dbReference>
<evidence type="ECO:0000313" key="2">
    <source>
        <dbReference type="EMBL" id="RHA73133.1"/>
    </source>
</evidence>
<dbReference type="AlphaFoldDB" id="A0A413SVP1"/>
<protein>
    <submittedName>
        <fullName evidence="2">Uncharacterized protein</fullName>
    </submittedName>
</protein>
<keyword evidence="1" id="KW-0812">Transmembrane</keyword>
<name>A0A413SVP1_9BACT</name>
<dbReference type="Proteomes" id="UP000283855">
    <property type="component" value="Unassembled WGS sequence"/>
</dbReference>
<gene>
    <name evidence="2" type="ORF">DW921_14090</name>
</gene>
<sequence length="329" mass="38738">MERNKQVRVCKIGSLCSVFFWLIFIVIVFLWQKQKREETMSNLFDKAIQIEKSIYIKRLINEQVHSFPTDNNIPKHEKDEWIDQYYLIRSDPKRERLDSIYSALLNENGIKTDVQILCTFDKTSTFTGAMNQIEKAVALPSVSFSINDDEEKNIVLSPYYTNNFLCEFLIHPYSYLSFFTCLFICLVFIWCVWKIKKTEKEFNQMVDIPVQKINLDESSIPLYNTGWIFHHADGMLKNEEGLIIHLTPLDTKYLAAFLKSEKHLLRYIDICRSIYNEPYEDESCVTRVDKQRIGQAINRLRKSLVTVLGIEIRSIRNGYELNVVPLNKE</sequence>
<keyword evidence="1" id="KW-1133">Transmembrane helix</keyword>
<reference evidence="2 3" key="1">
    <citation type="submission" date="2018-08" db="EMBL/GenBank/DDBJ databases">
        <title>A genome reference for cultivated species of the human gut microbiota.</title>
        <authorList>
            <person name="Zou Y."/>
            <person name="Xue W."/>
            <person name="Luo G."/>
        </authorList>
    </citation>
    <scope>NUCLEOTIDE SEQUENCE [LARGE SCALE GENOMIC DNA]</scope>
    <source>
        <strain evidence="2 3">AM42-38</strain>
    </source>
</reference>
<comment type="caution">
    <text evidence="2">The sequence shown here is derived from an EMBL/GenBank/DDBJ whole genome shotgun (WGS) entry which is preliminary data.</text>
</comment>
<evidence type="ECO:0000313" key="3">
    <source>
        <dbReference type="Proteomes" id="UP000283855"/>
    </source>
</evidence>
<evidence type="ECO:0000256" key="1">
    <source>
        <dbReference type="SAM" id="Phobius"/>
    </source>
</evidence>